<evidence type="ECO:0000256" key="6">
    <source>
        <dbReference type="ARBA" id="ARBA00023136"/>
    </source>
</evidence>
<protein>
    <recommendedName>
        <fullName evidence="9">Cyclic nucleotide-binding domain-containing protein</fullName>
    </recommendedName>
</protein>
<gene>
    <name evidence="10" type="ORF">CYMTET_54887</name>
</gene>
<dbReference type="Gene3D" id="1.10.287.70">
    <property type="match status" value="1"/>
</dbReference>
<evidence type="ECO:0000256" key="7">
    <source>
        <dbReference type="SAM" id="MobiDB-lite"/>
    </source>
</evidence>
<dbReference type="PANTHER" id="PTHR10217:SF435">
    <property type="entry name" value="POTASSIUM VOLTAGE-GATED CHANNEL PROTEIN EAG"/>
    <property type="match status" value="1"/>
</dbReference>
<proteinExistence type="predicted"/>
<feature type="transmembrane region" description="Helical" evidence="8">
    <location>
        <begin position="710"/>
        <end position="732"/>
    </location>
</feature>
<dbReference type="Gene3D" id="1.10.287.630">
    <property type="entry name" value="Helix hairpin bin"/>
    <property type="match status" value="1"/>
</dbReference>
<dbReference type="InterPro" id="IPR014710">
    <property type="entry name" value="RmlC-like_jellyroll"/>
</dbReference>
<dbReference type="InterPro" id="IPR050818">
    <property type="entry name" value="KCNH_animal-type"/>
</dbReference>
<dbReference type="InterPro" id="IPR005821">
    <property type="entry name" value="Ion_trans_dom"/>
</dbReference>
<evidence type="ECO:0000313" key="11">
    <source>
        <dbReference type="Proteomes" id="UP001190700"/>
    </source>
</evidence>
<feature type="compositionally biased region" description="Acidic residues" evidence="7">
    <location>
        <begin position="989"/>
        <end position="998"/>
    </location>
</feature>
<evidence type="ECO:0000313" key="10">
    <source>
        <dbReference type="EMBL" id="KAK3234881.1"/>
    </source>
</evidence>
<dbReference type="GO" id="GO:0042391">
    <property type="term" value="P:regulation of membrane potential"/>
    <property type="evidence" value="ECO:0007669"/>
    <property type="project" value="TreeGrafter"/>
</dbReference>
<sequence length="1158" mass="128120">MSADRISLGSRLRASRGSPGGHSSASPTPSASPDRGGAGDSIVRMSQLTAKPTPVSRAATSAEFHADPTVWVSTPVKPSQRTEFADKLDYAFSYGEELAKLLRTHGFKSSVGLTLDGPEAESDFAVLLANMAHVFGPVSRDDVAKLLDLDNEYMDYHIVLDELVYAVLPTVLRSTALTLYEESVEVHPRDGRCALQRLRFHAEGIGDPDTHRFWVRLRAIILDETVDPAPQLAAFRTLADKHKKIHPQYSDADMVADLYSVLRTSAAVSPHVAPLYLVVLRDLGANVPFTFAALTLRIAKVFRDEFTLARLSAPSPPTSGCAGRGGAGGGGGRGGGGSGGGGKPTVGSMHALGWKKLAPPVEEPAMEETERESQVSSKSNVSKLLQAVGMTTNNQPAVVRLKRKTYWSKAKNVFQQLARKSVTRTTLRSISFDYVREARQVVTQSDEDDDSDVPADPLLSFRLEKKRIQQRLKLVTLDAVRDGSEGFDTDDFFIDPRSAFRVRWDFCLGLLAILTAINIPYVSSFKTLPNFSEGHQVLFYFVDFLFIIDIVLNFYTAFFDSYGRLVAAPESIKTAYFKLWFWMDVFANFPLELVISIFVTRLSRKQTSAFQYNRMLRLTRIFRRRTGNTQAGSGIVKVLEVVVPGLVVMHSAACIWHSVKRYEDGDETEDLGEVGVNHQDDTFEVYIASLYGTLLGFMGDAMNSKSTVQIVLALGITVVGNGIVAIMFGTIAHQLNSLNWKRAQFQQDLQSRNDVMTYLNMPASMQHQVNQFYEYKWLRYRDMKGGLDDFLEPLPEPLQLDIKYFYHSSLLDQVPLFKKLSVEAMELIVRGMTTRMAIPAEIILRRQSPSNGFYLISRGTCEEINTNSQAKLSRKKVYNDRLAKRAKHRVSMMPLRLTSLLAAAGPVLEPITSDVVKLHRGDYFGLFALVTKSMEGATVISTSFCDFNFLSKEIFWSICEEYPRTAQTIQKALMEGTDPNGLNPGSDTSEADIPEDSEGASAMEPPCTSSPPGTVPYSTPPLAQSPPRTPMPPRLQQTMQEIGAQSQGQKFENGEEPHEQHGAREAEPTTGGSSAKSGTCAHKTSNNVERRMQVLEENVASIQERQAETNALLKALLHKMESASQLEIVPKLQIPTRNGEIRDSAQNSRMEINDSAAS</sequence>
<feature type="compositionally biased region" description="Polar residues" evidence="7">
    <location>
        <begin position="1070"/>
        <end position="1087"/>
    </location>
</feature>
<evidence type="ECO:0000256" key="5">
    <source>
        <dbReference type="ARBA" id="ARBA00023065"/>
    </source>
</evidence>
<dbReference type="InterPro" id="IPR018490">
    <property type="entry name" value="cNMP-bd_dom_sf"/>
</dbReference>
<dbReference type="PANTHER" id="PTHR10217">
    <property type="entry name" value="VOLTAGE AND LIGAND GATED POTASSIUM CHANNEL"/>
    <property type="match status" value="1"/>
</dbReference>
<feature type="compositionally biased region" description="Pro residues" evidence="7">
    <location>
        <begin position="1023"/>
        <end position="1033"/>
    </location>
</feature>
<evidence type="ECO:0000256" key="8">
    <source>
        <dbReference type="SAM" id="Phobius"/>
    </source>
</evidence>
<keyword evidence="4 8" id="KW-1133">Transmembrane helix</keyword>
<dbReference type="Pfam" id="PF00520">
    <property type="entry name" value="Ion_trans"/>
    <property type="match status" value="1"/>
</dbReference>
<feature type="region of interest" description="Disordered" evidence="7">
    <location>
        <begin position="975"/>
        <end position="1087"/>
    </location>
</feature>
<dbReference type="InterPro" id="IPR000595">
    <property type="entry name" value="cNMP-bd_dom"/>
</dbReference>
<feature type="compositionally biased region" description="Basic and acidic residues" evidence="7">
    <location>
        <begin position="1052"/>
        <end position="1067"/>
    </location>
</feature>
<dbReference type="CDD" id="cd00038">
    <property type="entry name" value="CAP_ED"/>
    <property type="match status" value="1"/>
</dbReference>
<dbReference type="PROSITE" id="PS50042">
    <property type="entry name" value="CNMP_BINDING_3"/>
    <property type="match status" value="1"/>
</dbReference>
<feature type="transmembrane region" description="Helical" evidence="8">
    <location>
        <begin position="579"/>
        <end position="599"/>
    </location>
</feature>
<feature type="compositionally biased region" description="Polar residues" evidence="7">
    <location>
        <begin position="1144"/>
        <end position="1158"/>
    </location>
</feature>
<feature type="transmembrane region" description="Helical" evidence="8">
    <location>
        <begin position="502"/>
        <end position="525"/>
    </location>
</feature>
<feature type="region of interest" description="Disordered" evidence="7">
    <location>
        <begin position="314"/>
        <end position="346"/>
    </location>
</feature>
<dbReference type="GO" id="GO:0005886">
    <property type="term" value="C:plasma membrane"/>
    <property type="evidence" value="ECO:0007669"/>
    <property type="project" value="TreeGrafter"/>
</dbReference>
<feature type="transmembrane region" description="Helical" evidence="8">
    <location>
        <begin position="537"/>
        <end position="559"/>
    </location>
</feature>
<reference evidence="10 11" key="1">
    <citation type="journal article" date="2015" name="Genome Biol. Evol.">
        <title>Comparative Genomics of a Bacterivorous Green Alga Reveals Evolutionary Causalities and Consequences of Phago-Mixotrophic Mode of Nutrition.</title>
        <authorList>
            <person name="Burns J.A."/>
            <person name="Paasch A."/>
            <person name="Narechania A."/>
            <person name="Kim E."/>
        </authorList>
    </citation>
    <scope>NUCLEOTIDE SEQUENCE [LARGE SCALE GENOMIC DNA]</scope>
    <source>
        <strain evidence="10 11">PLY_AMNH</strain>
    </source>
</reference>
<evidence type="ECO:0000256" key="4">
    <source>
        <dbReference type="ARBA" id="ARBA00022989"/>
    </source>
</evidence>
<feature type="domain" description="Cyclic nucleotide-binding" evidence="9">
    <location>
        <begin position="816"/>
        <end position="958"/>
    </location>
</feature>
<feature type="compositionally biased region" description="Polar residues" evidence="7">
    <location>
        <begin position="1035"/>
        <end position="1050"/>
    </location>
</feature>
<dbReference type="AlphaFoldDB" id="A0AAE0BE06"/>
<feature type="region of interest" description="Disordered" evidence="7">
    <location>
        <begin position="1"/>
        <end position="41"/>
    </location>
</feature>
<name>A0AAE0BE06_9CHLO</name>
<comment type="subcellular location">
    <subcellularLocation>
        <location evidence="1">Membrane</location>
        <topology evidence="1">Multi-pass membrane protein</topology>
    </subcellularLocation>
</comment>
<dbReference type="SUPFAM" id="SSF51206">
    <property type="entry name" value="cAMP-binding domain-like"/>
    <property type="match status" value="1"/>
</dbReference>
<evidence type="ECO:0000256" key="2">
    <source>
        <dbReference type="ARBA" id="ARBA00022448"/>
    </source>
</evidence>
<dbReference type="GO" id="GO:0005249">
    <property type="term" value="F:voltage-gated potassium channel activity"/>
    <property type="evidence" value="ECO:0007669"/>
    <property type="project" value="TreeGrafter"/>
</dbReference>
<dbReference type="SUPFAM" id="SSF81324">
    <property type="entry name" value="Voltage-gated potassium channels"/>
    <property type="match status" value="1"/>
</dbReference>
<evidence type="ECO:0000256" key="3">
    <source>
        <dbReference type="ARBA" id="ARBA00022692"/>
    </source>
</evidence>
<dbReference type="EMBL" id="LGRX02035431">
    <property type="protein sequence ID" value="KAK3234881.1"/>
    <property type="molecule type" value="Genomic_DNA"/>
</dbReference>
<comment type="caution">
    <text evidence="10">The sequence shown here is derived from an EMBL/GenBank/DDBJ whole genome shotgun (WGS) entry which is preliminary data.</text>
</comment>
<dbReference type="Proteomes" id="UP001190700">
    <property type="component" value="Unassembled WGS sequence"/>
</dbReference>
<keyword evidence="2" id="KW-0813">Transport</keyword>
<keyword evidence="5" id="KW-0406">Ion transport</keyword>
<dbReference type="Gene3D" id="2.60.120.10">
    <property type="entry name" value="Jelly Rolls"/>
    <property type="match status" value="1"/>
</dbReference>
<evidence type="ECO:0000259" key="9">
    <source>
        <dbReference type="PROSITE" id="PS50042"/>
    </source>
</evidence>
<feature type="compositionally biased region" description="Low complexity" evidence="7">
    <location>
        <begin position="1"/>
        <end position="35"/>
    </location>
</feature>
<organism evidence="10 11">
    <name type="scientific">Cymbomonas tetramitiformis</name>
    <dbReference type="NCBI Taxonomy" id="36881"/>
    <lineage>
        <taxon>Eukaryota</taxon>
        <taxon>Viridiplantae</taxon>
        <taxon>Chlorophyta</taxon>
        <taxon>Pyramimonadophyceae</taxon>
        <taxon>Pyramimonadales</taxon>
        <taxon>Pyramimonadaceae</taxon>
        <taxon>Cymbomonas</taxon>
    </lineage>
</organism>
<accession>A0AAE0BE06</accession>
<evidence type="ECO:0000256" key="1">
    <source>
        <dbReference type="ARBA" id="ARBA00004141"/>
    </source>
</evidence>
<keyword evidence="11" id="KW-1185">Reference proteome</keyword>
<keyword evidence="6 8" id="KW-0472">Membrane</keyword>
<feature type="compositionally biased region" description="Gly residues" evidence="7">
    <location>
        <begin position="322"/>
        <end position="344"/>
    </location>
</feature>
<feature type="region of interest" description="Disordered" evidence="7">
    <location>
        <begin position="1139"/>
        <end position="1158"/>
    </location>
</feature>
<keyword evidence="3 8" id="KW-0812">Transmembrane</keyword>